<evidence type="ECO:0000313" key="2">
    <source>
        <dbReference type="EMBL" id="CDN46820.1"/>
    </source>
</evidence>
<sequence>MRTAIAILALTLASTAATATEENAKLGRYALTAYQCFAYASNADRKTETERFFNLGLDASRKFIEALRAEKITREELSKFVPMTILWSVQGPTTDFSAGRMFEAVTTYAYAEMAEHDASGMPLPTAKWIVDKELLKSIGEEKYRKSNCELIK</sequence>
<dbReference type="EMBL" id="HG938353">
    <property type="protein sequence ID" value="CDN46820.1"/>
    <property type="molecule type" value="Genomic_DNA"/>
</dbReference>
<proteinExistence type="predicted"/>
<keyword evidence="1" id="KW-0732">Signal</keyword>
<dbReference type="Proteomes" id="UP000028181">
    <property type="component" value="Chromosome I"/>
</dbReference>
<evidence type="ECO:0000313" key="3">
    <source>
        <dbReference type="Proteomes" id="UP000028181"/>
    </source>
</evidence>
<reference evidence="3" key="1">
    <citation type="journal article" date="2014" name="BMC Genomics">
        <title>Genome sequencing of two Neorhizobium galegae strains reveals a noeT gene responsible for the unusual acetylation of the nodulation factors.</title>
        <authorList>
            <person name="Osterman J."/>
            <person name="Marsh J."/>
            <person name="Laine P.K."/>
            <person name="Zeng Z."/>
            <person name="Alatalo E."/>
            <person name="Sullivan J.T."/>
            <person name="Young J.P."/>
            <person name="Thomas-Oates J."/>
            <person name="Paulin L."/>
            <person name="Lindstrom K."/>
        </authorList>
    </citation>
    <scope>NUCLEOTIDE SEQUENCE [LARGE SCALE GENOMIC DNA]</scope>
    <source>
        <strain evidence="3">HAMBI 540</strain>
    </source>
</reference>
<dbReference type="PATRIC" id="fig|1028800.3.peg.640"/>
<accession>A0A068SP24</accession>
<name>A0A068SP24_NEOGA</name>
<feature type="chain" id="PRO_5001653281" evidence="1">
    <location>
        <begin position="20"/>
        <end position="152"/>
    </location>
</feature>
<organism evidence="2 3">
    <name type="scientific">Neorhizobium galegae bv. orientalis str. HAMBI 540</name>
    <dbReference type="NCBI Taxonomy" id="1028800"/>
    <lineage>
        <taxon>Bacteria</taxon>
        <taxon>Pseudomonadati</taxon>
        <taxon>Pseudomonadota</taxon>
        <taxon>Alphaproteobacteria</taxon>
        <taxon>Hyphomicrobiales</taxon>
        <taxon>Rhizobiaceae</taxon>
        <taxon>Rhizobium/Agrobacterium group</taxon>
        <taxon>Neorhizobium</taxon>
    </lineage>
</organism>
<dbReference type="KEGG" id="ngg:RG540_CH06300"/>
<gene>
    <name evidence="2" type="ORF">RG540_CH06300</name>
</gene>
<dbReference type="OrthoDB" id="7867603at2"/>
<evidence type="ECO:0000256" key="1">
    <source>
        <dbReference type="SAM" id="SignalP"/>
    </source>
</evidence>
<dbReference type="GeneID" id="24255349"/>
<dbReference type="HOGENOM" id="CLU_1729899_0_0_5"/>
<protein>
    <submittedName>
        <fullName evidence="2">Uncharacterized protein</fullName>
    </submittedName>
</protein>
<keyword evidence="3" id="KW-1185">Reference proteome</keyword>
<dbReference type="RefSeq" id="WP_038584408.1">
    <property type="nucleotide sequence ID" value="NZ_HG938353.1"/>
</dbReference>
<feature type="signal peptide" evidence="1">
    <location>
        <begin position="1"/>
        <end position="19"/>
    </location>
</feature>
<dbReference type="AlphaFoldDB" id="A0A068SP24"/>